<dbReference type="InterPro" id="IPR038084">
    <property type="entry name" value="PduO/GlcC-like_sf"/>
</dbReference>
<dbReference type="GeneID" id="96268414"/>
<proteinExistence type="predicted"/>
<dbReference type="Pfam" id="PF03928">
    <property type="entry name" value="HbpS-like"/>
    <property type="match status" value="1"/>
</dbReference>
<sequence>MSPVTRREGNDMREPLSYEIARRAAEAVLAAARAEGERVCVAVTNRSGITKVILADDGAGPIAVETSRLKAYTAAVMGVSTAEFAKFAAEPILQACPPHLVDSQLHPVPGGYPIVTDDGEVIGGIGVGGAHGEVDARVVGEGLKSVADLLT</sequence>
<dbReference type="PANTHER" id="PTHR34309">
    <property type="entry name" value="SLR1406 PROTEIN"/>
    <property type="match status" value="1"/>
</dbReference>
<dbReference type="Gene3D" id="3.30.450.150">
    <property type="entry name" value="Haem-degrading domain"/>
    <property type="match status" value="1"/>
</dbReference>
<dbReference type="SUPFAM" id="SSF143744">
    <property type="entry name" value="GlcG-like"/>
    <property type="match status" value="1"/>
</dbReference>
<reference evidence="1" key="1">
    <citation type="submission" date="2023-04" db="EMBL/GenBank/DDBJ databases">
        <title>Genomic diversity of scab-causing Streptomyces spp. in the province of Quebec, Canada.</title>
        <authorList>
            <person name="Biessy A."/>
            <person name="Cadieux M."/>
            <person name="Ciotola M."/>
            <person name="Filion M."/>
        </authorList>
    </citation>
    <scope>NUCLEOTIDE SEQUENCE</scope>
    <source>
        <strain evidence="1">B21-115</strain>
    </source>
</reference>
<protein>
    <submittedName>
        <fullName evidence="1">Heme-binding protein</fullName>
    </submittedName>
</protein>
<dbReference type="PANTHER" id="PTHR34309:SF10">
    <property type="entry name" value="SLR1406 PROTEIN"/>
    <property type="match status" value="1"/>
</dbReference>
<organism evidence="1 2">
    <name type="scientific">Streptomyces bottropensis</name>
    <dbReference type="NCBI Taxonomy" id="42235"/>
    <lineage>
        <taxon>Bacteria</taxon>
        <taxon>Bacillati</taxon>
        <taxon>Actinomycetota</taxon>
        <taxon>Actinomycetes</taxon>
        <taxon>Kitasatosporales</taxon>
        <taxon>Streptomycetaceae</taxon>
        <taxon>Streptomyces</taxon>
    </lineage>
</organism>
<gene>
    <name evidence="1" type="ORF">QBA35_41280</name>
</gene>
<dbReference type="InterPro" id="IPR005624">
    <property type="entry name" value="PduO/GlcC-like"/>
</dbReference>
<dbReference type="RefSeq" id="WP_245170604.1">
    <property type="nucleotide sequence ID" value="NZ_JARULZ010000003.1"/>
</dbReference>
<keyword evidence="2" id="KW-1185">Reference proteome</keyword>
<comment type="caution">
    <text evidence="1">The sequence shown here is derived from an EMBL/GenBank/DDBJ whole genome shotgun (WGS) entry which is preliminary data.</text>
</comment>
<dbReference type="Proteomes" id="UP001310290">
    <property type="component" value="Unassembled WGS sequence"/>
</dbReference>
<name>A0ABU8B0W7_9ACTN</name>
<evidence type="ECO:0000313" key="1">
    <source>
        <dbReference type="EMBL" id="MEH0639579.1"/>
    </source>
</evidence>
<dbReference type="EMBL" id="JARULZ010000003">
    <property type="protein sequence ID" value="MEH0639579.1"/>
    <property type="molecule type" value="Genomic_DNA"/>
</dbReference>
<evidence type="ECO:0000313" key="2">
    <source>
        <dbReference type="Proteomes" id="UP001310290"/>
    </source>
</evidence>
<accession>A0ABU8B0W7</accession>
<dbReference type="InterPro" id="IPR052517">
    <property type="entry name" value="GlcG_carb_metab_protein"/>
</dbReference>